<keyword evidence="4" id="KW-1185">Reference proteome</keyword>
<dbReference type="Pfam" id="PF18911">
    <property type="entry name" value="PKD_4"/>
    <property type="match status" value="2"/>
</dbReference>
<accession>A0ABD5VNC6</accession>
<feature type="domain" description="PKD" evidence="2">
    <location>
        <begin position="170"/>
        <end position="239"/>
    </location>
</feature>
<evidence type="ECO:0000313" key="3">
    <source>
        <dbReference type="EMBL" id="MFC6955278.1"/>
    </source>
</evidence>
<dbReference type="SUPFAM" id="SSF49299">
    <property type="entry name" value="PKD domain"/>
    <property type="match status" value="1"/>
</dbReference>
<dbReference type="RefSeq" id="WP_336352207.1">
    <property type="nucleotide sequence ID" value="NZ_JAZAQL010000005.1"/>
</dbReference>
<dbReference type="AlphaFoldDB" id="A0ABD5VNC6"/>
<dbReference type="EMBL" id="JBHSXN010000005">
    <property type="protein sequence ID" value="MFC6955278.1"/>
    <property type="molecule type" value="Genomic_DNA"/>
</dbReference>
<dbReference type="Gene3D" id="2.60.40.10">
    <property type="entry name" value="Immunoglobulins"/>
    <property type="match status" value="2"/>
</dbReference>
<proteinExistence type="predicted"/>
<dbReference type="InterPro" id="IPR035986">
    <property type="entry name" value="PKD_dom_sf"/>
</dbReference>
<comment type="caution">
    <text evidence="3">The sequence shown here is derived from an EMBL/GenBank/DDBJ whole genome shotgun (WGS) entry which is preliminary data.</text>
</comment>
<reference evidence="3 4" key="1">
    <citation type="journal article" date="2019" name="Int. J. Syst. Evol. Microbiol.">
        <title>The Global Catalogue of Microorganisms (GCM) 10K type strain sequencing project: providing services to taxonomists for standard genome sequencing and annotation.</title>
        <authorList>
            <consortium name="The Broad Institute Genomics Platform"/>
            <consortium name="The Broad Institute Genome Sequencing Center for Infectious Disease"/>
            <person name="Wu L."/>
            <person name="Ma J."/>
        </authorList>
    </citation>
    <scope>NUCLEOTIDE SEQUENCE [LARGE SCALE GENOMIC DNA]</scope>
    <source>
        <strain evidence="3 4">GX26</strain>
    </source>
</reference>
<evidence type="ECO:0000259" key="2">
    <source>
        <dbReference type="PROSITE" id="PS50093"/>
    </source>
</evidence>
<dbReference type="InterPro" id="IPR000601">
    <property type="entry name" value="PKD_dom"/>
</dbReference>
<dbReference type="CDD" id="cd00146">
    <property type="entry name" value="PKD"/>
    <property type="match status" value="1"/>
</dbReference>
<dbReference type="InterPro" id="IPR022409">
    <property type="entry name" value="PKD/Chitinase_dom"/>
</dbReference>
<gene>
    <name evidence="3" type="ORF">ACFQGB_20645</name>
</gene>
<dbReference type="Proteomes" id="UP001596395">
    <property type="component" value="Unassembled WGS sequence"/>
</dbReference>
<evidence type="ECO:0000256" key="1">
    <source>
        <dbReference type="SAM" id="MobiDB-lite"/>
    </source>
</evidence>
<dbReference type="InterPro" id="IPR013783">
    <property type="entry name" value="Ig-like_fold"/>
</dbReference>
<dbReference type="PROSITE" id="PS50093">
    <property type="entry name" value="PKD"/>
    <property type="match status" value="1"/>
</dbReference>
<feature type="region of interest" description="Disordered" evidence="1">
    <location>
        <begin position="22"/>
        <end position="53"/>
    </location>
</feature>
<organism evidence="3 4">
    <name type="scientific">Halorubellus litoreus</name>
    <dbReference type="NCBI Taxonomy" id="755308"/>
    <lineage>
        <taxon>Archaea</taxon>
        <taxon>Methanobacteriati</taxon>
        <taxon>Methanobacteriota</taxon>
        <taxon>Stenosarchaea group</taxon>
        <taxon>Halobacteria</taxon>
        <taxon>Halobacteriales</taxon>
        <taxon>Halorubellaceae</taxon>
        <taxon>Halorubellus</taxon>
    </lineage>
</organism>
<protein>
    <submittedName>
        <fullName evidence="3">PKD domain-containing protein</fullName>
    </submittedName>
</protein>
<name>A0ABD5VNC6_9EURY</name>
<dbReference type="SMART" id="SM00089">
    <property type="entry name" value="PKD"/>
    <property type="match status" value="2"/>
</dbReference>
<sequence>MLERTLTRRSVLEHAGTAAAGATGLGVLDRTPGDEPGESGRNAPGEDCGRDHVHPDIAVVGARREDGDLVVRAGDALTFDASGTESTAPVESYTWTVAGEAIDGERVHHAFERAGGVEPVVLAVTDEAGRAASASVDLHVLGRDRDNEPPTPVHDVSPARTYDDGYIVRVGERVTFDARDSWDEDGDVVGYEWRFRGGTRSGAVTEHVFRRRGNYRVTLSVTDDAGATESVEVPVHVTR</sequence>
<evidence type="ECO:0000313" key="4">
    <source>
        <dbReference type="Proteomes" id="UP001596395"/>
    </source>
</evidence>